<sequence>MALFPGIDPGTSFLIGEGLLFTWWMCGIYTGLFRQSLQKKYHLKNSPCDPCMVHCCMHWCALCQEHREMKSRLSDVVVSTTFTNPPAVQEMNMNENRRSAVSENGVQQNQHNLE</sequence>
<dbReference type="EMBL" id="NMUH01012696">
    <property type="protein sequence ID" value="MQM22338.1"/>
    <property type="molecule type" value="Genomic_DNA"/>
</dbReference>
<feature type="transmembrane region" description="Helical" evidence="2">
    <location>
        <begin position="12"/>
        <end position="32"/>
    </location>
</feature>
<dbReference type="OrthoDB" id="1045822at2759"/>
<name>A0A843XQV4_COLES</name>
<keyword evidence="2" id="KW-0472">Membrane</keyword>
<dbReference type="AlphaFoldDB" id="A0A843XQV4"/>
<protein>
    <submittedName>
        <fullName evidence="3">Uncharacterized protein</fullName>
    </submittedName>
</protein>
<organism evidence="3 4">
    <name type="scientific">Colocasia esculenta</name>
    <name type="common">Wild taro</name>
    <name type="synonym">Arum esculentum</name>
    <dbReference type="NCBI Taxonomy" id="4460"/>
    <lineage>
        <taxon>Eukaryota</taxon>
        <taxon>Viridiplantae</taxon>
        <taxon>Streptophyta</taxon>
        <taxon>Embryophyta</taxon>
        <taxon>Tracheophyta</taxon>
        <taxon>Spermatophyta</taxon>
        <taxon>Magnoliopsida</taxon>
        <taxon>Liliopsida</taxon>
        <taxon>Araceae</taxon>
        <taxon>Aroideae</taxon>
        <taxon>Colocasieae</taxon>
        <taxon>Colocasia</taxon>
    </lineage>
</organism>
<keyword evidence="4" id="KW-1185">Reference proteome</keyword>
<dbReference type="NCBIfam" id="TIGR01571">
    <property type="entry name" value="A_thal_Cys_rich"/>
    <property type="match status" value="1"/>
</dbReference>
<evidence type="ECO:0000256" key="2">
    <source>
        <dbReference type="SAM" id="Phobius"/>
    </source>
</evidence>
<reference evidence="3" key="1">
    <citation type="submission" date="2017-07" db="EMBL/GenBank/DDBJ databases">
        <title>Taro Niue Genome Assembly and Annotation.</title>
        <authorList>
            <person name="Atibalentja N."/>
            <person name="Keating K."/>
            <person name="Fields C.J."/>
        </authorList>
    </citation>
    <scope>NUCLEOTIDE SEQUENCE</scope>
    <source>
        <strain evidence="3">Niue_2</strain>
        <tissue evidence="3">Leaf</tissue>
    </source>
</reference>
<gene>
    <name evidence="3" type="ORF">Taro_055389</name>
</gene>
<comment type="caution">
    <text evidence="3">The sequence shown here is derived from an EMBL/GenBank/DDBJ whole genome shotgun (WGS) entry which is preliminary data.</text>
</comment>
<dbReference type="PANTHER" id="PTHR15907">
    <property type="entry name" value="DUF614 FAMILY PROTEIN-RELATED"/>
    <property type="match status" value="1"/>
</dbReference>
<evidence type="ECO:0000313" key="3">
    <source>
        <dbReference type="EMBL" id="MQM22338.1"/>
    </source>
</evidence>
<evidence type="ECO:0000256" key="1">
    <source>
        <dbReference type="SAM" id="MobiDB-lite"/>
    </source>
</evidence>
<accession>A0A843XQV4</accession>
<keyword evidence="2" id="KW-1133">Transmembrane helix</keyword>
<feature type="compositionally biased region" description="Polar residues" evidence="1">
    <location>
        <begin position="101"/>
        <end position="114"/>
    </location>
</feature>
<evidence type="ECO:0000313" key="4">
    <source>
        <dbReference type="Proteomes" id="UP000652761"/>
    </source>
</evidence>
<proteinExistence type="predicted"/>
<keyword evidence="2" id="KW-0812">Transmembrane</keyword>
<dbReference type="Pfam" id="PF04749">
    <property type="entry name" value="PLAC8"/>
    <property type="match status" value="1"/>
</dbReference>
<feature type="region of interest" description="Disordered" evidence="1">
    <location>
        <begin position="87"/>
        <end position="114"/>
    </location>
</feature>
<dbReference type="Proteomes" id="UP000652761">
    <property type="component" value="Unassembled WGS sequence"/>
</dbReference>
<dbReference type="InterPro" id="IPR006461">
    <property type="entry name" value="PLAC_motif_containing"/>
</dbReference>